<proteinExistence type="predicted"/>
<gene>
    <name evidence="1" type="ORF">KIN20_026716</name>
</gene>
<dbReference type="Proteomes" id="UP001196413">
    <property type="component" value="Unassembled WGS sequence"/>
</dbReference>
<keyword evidence="2" id="KW-1185">Reference proteome</keyword>
<evidence type="ECO:0000313" key="1">
    <source>
        <dbReference type="EMBL" id="KAJ1366120.1"/>
    </source>
</evidence>
<sequence length="106" mass="11929">MANFRAKLSDSSLSSSPVHTLPAICYMFLDLSLLFHTKHQKEKFCNIASKDLHNRKSKPSAPNARVKRWAKLCCCVDDQFVGGNCGYHWGDECPAGKVELDSEFFC</sequence>
<reference evidence="1" key="1">
    <citation type="submission" date="2021-06" db="EMBL/GenBank/DDBJ databases">
        <title>Parelaphostrongylus tenuis whole genome reference sequence.</title>
        <authorList>
            <person name="Garwood T.J."/>
            <person name="Larsen P.A."/>
            <person name="Fountain-Jones N.M."/>
            <person name="Garbe J.R."/>
            <person name="Macchietto M.G."/>
            <person name="Kania S.A."/>
            <person name="Gerhold R.W."/>
            <person name="Richards J.E."/>
            <person name="Wolf T.M."/>
        </authorList>
    </citation>
    <scope>NUCLEOTIDE SEQUENCE</scope>
    <source>
        <strain evidence="1">MNPRO001-30</strain>
        <tissue evidence="1">Meninges</tissue>
    </source>
</reference>
<dbReference type="EMBL" id="JAHQIW010005471">
    <property type="protein sequence ID" value="KAJ1366120.1"/>
    <property type="molecule type" value="Genomic_DNA"/>
</dbReference>
<accession>A0AAD5QYB0</accession>
<dbReference type="AlphaFoldDB" id="A0AAD5QYB0"/>
<organism evidence="1 2">
    <name type="scientific">Parelaphostrongylus tenuis</name>
    <name type="common">Meningeal worm</name>
    <dbReference type="NCBI Taxonomy" id="148309"/>
    <lineage>
        <taxon>Eukaryota</taxon>
        <taxon>Metazoa</taxon>
        <taxon>Ecdysozoa</taxon>
        <taxon>Nematoda</taxon>
        <taxon>Chromadorea</taxon>
        <taxon>Rhabditida</taxon>
        <taxon>Rhabditina</taxon>
        <taxon>Rhabditomorpha</taxon>
        <taxon>Strongyloidea</taxon>
        <taxon>Metastrongylidae</taxon>
        <taxon>Parelaphostrongylus</taxon>
    </lineage>
</organism>
<name>A0AAD5QYB0_PARTN</name>
<protein>
    <submittedName>
        <fullName evidence="1">Uncharacterized protein</fullName>
    </submittedName>
</protein>
<comment type="caution">
    <text evidence="1">The sequence shown here is derived from an EMBL/GenBank/DDBJ whole genome shotgun (WGS) entry which is preliminary data.</text>
</comment>
<evidence type="ECO:0000313" key="2">
    <source>
        <dbReference type="Proteomes" id="UP001196413"/>
    </source>
</evidence>